<accession>A0ABM0JMV9</accession>
<keyword evidence="2" id="KW-1133">Transmembrane helix</keyword>
<feature type="transmembrane region" description="Helical" evidence="2">
    <location>
        <begin position="618"/>
        <end position="643"/>
    </location>
</feature>
<reference evidence="5" key="1">
    <citation type="submission" date="2025-08" db="UniProtKB">
        <authorList>
            <consortium name="RefSeq"/>
        </authorList>
    </citation>
    <scope>IDENTIFICATION</scope>
</reference>
<evidence type="ECO:0000256" key="1">
    <source>
        <dbReference type="SAM" id="MobiDB-lite"/>
    </source>
</evidence>
<feature type="transmembrane region" description="Helical" evidence="2">
    <location>
        <begin position="835"/>
        <end position="852"/>
    </location>
</feature>
<sequence length="1028" mass="116374">MAQHSFRGVYSPSSKFLLVITLSSLIALSLSQNVTRPGYAVVSNGNPSVKSTVASTSQPGAKERCRLYAPSRYREDLSIFLNKGAKLVEVTISIDGYPTEMLMDLLPSVYRPYHWVRSTSRQASKGQGRSLLMLDDNYAYMSMSTLSIGVESMSTQLSERPKRCLWRMKEEDVLNVFRESFLNDFKIPESGKKASLSPDEHVCSMQIIPDDGYAEFRYRCCHNDPDGNITCNDVVRDSWVKFLLALITIIKVMVVLYSPMFLPESMYRVKYVAAQYIHHLTGPPLKLKVVVSQDPEQYGPENKDKRIRLSRLKNMEVFKTMVASGGWTQDRIYEVAVKDVRLSVKARRLLDKATVPVTMIKIIYNNLLRCRIRRLGPLQPCCETNILGKFNPGWKIIPWSRCMRIFAGFCSIVIIAIPWIIRVTTYFNHEAAVTEEKERAAKRVGLKVGFSGSFVAYLTPLHGLFIIIYLIFIVDSLVYGVISASMKEKFKYVLRQCLRDMRERSKLMVLGWITRLVLLPFQVFGVLGFLLFVPYLAILLVLTIPIIAFYIFPTLNLSLRLIIHLFIFMCPRSCCGRVTDKVSEWSEKMAIVKKHLNMHEVTADESFISKSQYTTKGIILQVIVVSMCLISFWSMTLLLMEIFSFFVELFVYTFMGIIVNAGVTMQFVTVLFLLFLYSKNTFSKVHRLYQAYHKVIHKELLAMKRDEINEVAKKEALDQENTSFNVAGTMAKSTPLEEVVPRLKIKDVSGKGDRQPQWQTSSMLVFLDRHDTPYTPEKFFFETIDLNYFGCPGPIYRNVTTAVWEFARIVMFLLFVFVVVMAFGDAYQVSTTNQLLATVVGGFVPFLFRYIFTASSGVDDIDTSSIQFKTEFHKAINNYRQSWTVYDIIPIKDGIKEWTGLPDPDETTVSSVDGNGNESGTGNNGTTLNDPNSSTTPLLETSGMSTPGEDVDLDGGNRPTSYVSIADELDDVDIIVDISTPKTRTVNTLLTTGFEKGSVTMLDSSNYSRGGSARIYKPSSNERAIDVV</sequence>
<feature type="chain" id="PRO_5045153292" evidence="3">
    <location>
        <begin position="32"/>
        <end position="1028"/>
    </location>
</feature>
<feature type="signal peptide" evidence="3">
    <location>
        <begin position="1"/>
        <end position="31"/>
    </location>
</feature>
<proteinExistence type="predicted"/>
<feature type="transmembrane region" description="Helical" evidence="2">
    <location>
        <begin position="806"/>
        <end position="823"/>
    </location>
</feature>
<feature type="transmembrane region" description="Helical" evidence="2">
    <location>
        <begin position="507"/>
        <end position="526"/>
    </location>
</feature>
<feature type="transmembrane region" description="Helical" evidence="2">
    <location>
        <begin position="239"/>
        <end position="262"/>
    </location>
</feature>
<evidence type="ECO:0000313" key="4">
    <source>
        <dbReference type="Proteomes" id="UP000694888"/>
    </source>
</evidence>
<keyword evidence="3" id="KW-0732">Signal</keyword>
<feature type="transmembrane region" description="Helical" evidence="2">
    <location>
        <begin position="649"/>
        <end position="677"/>
    </location>
</feature>
<feature type="compositionally biased region" description="Polar residues" evidence="1">
    <location>
        <begin position="930"/>
        <end position="945"/>
    </location>
</feature>
<dbReference type="Proteomes" id="UP000694888">
    <property type="component" value="Unplaced"/>
</dbReference>
<feature type="transmembrane region" description="Helical" evidence="2">
    <location>
        <begin position="402"/>
        <end position="421"/>
    </location>
</feature>
<feature type="transmembrane region" description="Helical" evidence="2">
    <location>
        <begin position="532"/>
        <end position="552"/>
    </location>
</feature>
<evidence type="ECO:0000313" key="5">
    <source>
        <dbReference type="RefSeq" id="XP_005097402.2"/>
    </source>
</evidence>
<dbReference type="GeneID" id="101846070"/>
<feature type="region of interest" description="Disordered" evidence="1">
    <location>
        <begin position="899"/>
        <end position="956"/>
    </location>
</feature>
<feature type="transmembrane region" description="Helical" evidence="2">
    <location>
        <begin position="464"/>
        <end position="486"/>
    </location>
</feature>
<evidence type="ECO:0000256" key="3">
    <source>
        <dbReference type="SAM" id="SignalP"/>
    </source>
</evidence>
<keyword evidence="2" id="KW-0472">Membrane</keyword>
<dbReference type="RefSeq" id="XP_005097402.2">
    <property type="nucleotide sequence ID" value="XM_005097345.2"/>
</dbReference>
<evidence type="ECO:0000256" key="2">
    <source>
        <dbReference type="SAM" id="Phobius"/>
    </source>
</evidence>
<organism evidence="4 5">
    <name type="scientific">Aplysia californica</name>
    <name type="common">California sea hare</name>
    <dbReference type="NCBI Taxonomy" id="6500"/>
    <lineage>
        <taxon>Eukaryota</taxon>
        <taxon>Metazoa</taxon>
        <taxon>Spiralia</taxon>
        <taxon>Lophotrochozoa</taxon>
        <taxon>Mollusca</taxon>
        <taxon>Gastropoda</taxon>
        <taxon>Heterobranchia</taxon>
        <taxon>Euthyneura</taxon>
        <taxon>Tectipleura</taxon>
        <taxon>Aplysiida</taxon>
        <taxon>Aplysioidea</taxon>
        <taxon>Aplysiidae</taxon>
        <taxon>Aplysia</taxon>
    </lineage>
</organism>
<keyword evidence="2" id="KW-0812">Transmembrane</keyword>
<gene>
    <name evidence="5" type="primary">LOC101846070</name>
</gene>
<protein>
    <submittedName>
        <fullName evidence="5">Uncharacterized protein LOC101846070</fullName>
    </submittedName>
</protein>
<keyword evidence="4" id="KW-1185">Reference proteome</keyword>
<name>A0ABM0JMV9_APLCA</name>